<evidence type="ECO:0000259" key="3">
    <source>
        <dbReference type="Pfam" id="PF01557"/>
    </source>
</evidence>
<organism evidence="4 5">
    <name type="scientific">Littorina saxatilis</name>
    <dbReference type="NCBI Taxonomy" id="31220"/>
    <lineage>
        <taxon>Eukaryota</taxon>
        <taxon>Metazoa</taxon>
        <taxon>Spiralia</taxon>
        <taxon>Lophotrochozoa</taxon>
        <taxon>Mollusca</taxon>
        <taxon>Gastropoda</taxon>
        <taxon>Caenogastropoda</taxon>
        <taxon>Littorinimorpha</taxon>
        <taxon>Littorinoidea</taxon>
        <taxon>Littorinidae</taxon>
        <taxon>Littorina</taxon>
    </lineage>
</organism>
<comment type="similarity">
    <text evidence="1">Belongs to the FAH family.</text>
</comment>
<dbReference type="InterPro" id="IPR011234">
    <property type="entry name" value="Fumarylacetoacetase-like_C"/>
</dbReference>
<reference evidence="4 5" key="1">
    <citation type="submission" date="2024-02" db="EMBL/GenBank/DDBJ databases">
        <title>Chromosome-scale genome assembly of the rough periwinkle Littorina saxatilis.</title>
        <authorList>
            <person name="De Jode A."/>
            <person name="Faria R."/>
            <person name="Formenti G."/>
            <person name="Sims Y."/>
            <person name="Smith T.P."/>
            <person name="Tracey A."/>
            <person name="Wood J.M.D."/>
            <person name="Zagrodzka Z.B."/>
            <person name="Johannesson K."/>
            <person name="Butlin R.K."/>
            <person name="Leder E.H."/>
        </authorList>
    </citation>
    <scope>NUCLEOTIDE SEQUENCE [LARGE SCALE GENOMIC DNA]</scope>
    <source>
        <strain evidence="4">Snail1</strain>
        <tissue evidence="4">Muscle</tissue>
    </source>
</reference>
<dbReference type="InterPro" id="IPR036663">
    <property type="entry name" value="Fumarylacetoacetase_C_sf"/>
</dbReference>
<evidence type="ECO:0000256" key="2">
    <source>
        <dbReference type="ARBA" id="ARBA00022723"/>
    </source>
</evidence>
<dbReference type="GO" id="GO:0006107">
    <property type="term" value="P:oxaloacetate metabolic process"/>
    <property type="evidence" value="ECO:0007669"/>
    <property type="project" value="UniProtKB-ARBA"/>
</dbReference>
<evidence type="ECO:0000256" key="1">
    <source>
        <dbReference type="ARBA" id="ARBA00010211"/>
    </source>
</evidence>
<dbReference type="FunFam" id="3.90.850.10:FF:000002">
    <property type="entry name" value="2-hydroxyhepta-2,4-diene-1,7-dioate isomerase"/>
    <property type="match status" value="1"/>
</dbReference>
<proteinExistence type="inferred from homology"/>
<dbReference type="Gene3D" id="3.90.850.10">
    <property type="entry name" value="Fumarylacetoacetase-like, C-terminal domain"/>
    <property type="match status" value="1"/>
</dbReference>
<dbReference type="AlphaFoldDB" id="A0AAN9BTE1"/>
<dbReference type="Proteomes" id="UP001374579">
    <property type="component" value="Unassembled WGS sequence"/>
</dbReference>
<dbReference type="GO" id="GO:0050163">
    <property type="term" value="F:oxaloacetate tautomerase activity"/>
    <property type="evidence" value="ECO:0007669"/>
    <property type="project" value="UniProtKB-ARBA"/>
</dbReference>
<name>A0AAN9BTE1_9CAEN</name>
<accession>A0AAN9BTE1</accession>
<comment type="caution">
    <text evidence="4">The sequence shown here is derived from an EMBL/GenBank/DDBJ whole genome shotgun (WGS) entry which is preliminary data.</text>
</comment>
<keyword evidence="5" id="KW-1185">Reference proteome</keyword>
<keyword evidence="2" id="KW-0479">Metal-binding</keyword>
<dbReference type="EMBL" id="JBAMIC010000003">
    <property type="protein sequence ID" value="KAK7109360.1"/>
    <property type="molecule type" value="Genomic_DNA"/>
</dbReference>
<evidence type="ECO:0000313" key="5">
    <source>
        <dbReference type="Proteomes" id="UP001374579"/>
    </source>
</evidence>
<dbReference type="InterPro" id="IPR051121">
    <property type="entry name" value="FAH"/>
</dbReference>
<protein>
    <recommendedName>
        <fullName evidence="3">Fumarylacetoacetase-like C-terminal domain-containing protein</fullName>
    </recommendedName>
</protein>
<sequence>MMHRVPLRLCVVGQQVSTVSLLSATSPQHKCFIDAASRLRKSVRAVSTVSTGKMRFVQFEWNGRLAVGVETKEGGDIIDVTEVDPTVPHNMRDFIKGGQPNLLAAKNSVNSGHFRLKRENVKVIAPITNPEKVLCVGMNYRDHCEEQGAPVPEEPVIFSKFTSSIIGPTDDIPYPEVTQQLDWEVELAIVIGRTAKDVPVDKAMDYVFGFTVAHDVSARDWQFKNGGQFLLGKSMDGFCPLGPAIIMKEDLKDPHNLKLWTRVNGVVKQDSSTNQLVFKTPELIAFISKFMTLKPGDVILTGTPPGVGVFRKPPEFLKKGDVVEVEIEEIGTITNKIV</sequence>
<dbReference type="PANTHER" id="PTHR42796:SF4">
    <property type="entry name" value="FUMARYLACETOACETATE HYDROLASE DOMAIN-CONTAINING PROTEIN 2A"/>
    <property type="match status" value="1"/>
</dbReference>
<dbReference type="GO" id="GO:0046872">
    <property type="term" value="F:metal ion binding"/>
    <property type="evidence" value="ECO:0007669"/>
    <property type="project" value="UniProtKB-KW"/>
</dbReference>
<dbReference type="SUPFAM" id="SSF56529">
    <property type="entry name" value="FAH"/>
    <property type="match status" value="1"/>
</dbReference>
<dbReference type="Pfam" id="PF01557">
    <property type="entry name" value="FAA_hydrolase"/>
    <property type="match status" value="1"/>
</dbReference>
<feature type="domain" description="Fumarylacetoacetase-like C-terminal" evidence="3">
    <location>
        <begin position="132"/>
        <end position="338"/>
    </location>
</feature>
<evidence type="ECO:0000313" key="4">
    <source>
        <dbReference type="EMBL" id="KAK7109360.1"/>
    </source>
</evidence>
<gene>
    <name evidence="4" type="ORF">V1264_013410</name>
</gene>
<dbReference type="PANTHER" id="PTHR42796">
    <property type="entry name" value="FUMARYLACETOACETATE HYDROLASE DOMAIN-CONTAINING PROTEIN 2A-RELATED"/>
    <property type="match status" value="1"/>
</dbReference>